<gene>
    <name evidence="2" type="ORF">GTP56_20790</name>
</gene>
<feature type="compositionally biased region" description="Basic and acidic residues" evidence="1">
    <location>
        <begin position="324"/>
        <end position="336"/>
    </location>
</feature>
<dbReference type="RefSeq" id="WP_161051518.1">
    <property type="nucleotide sequence ID" value="NZ_WWCR01000025.1"/>
</dbReference>
<sequence>MSDAAATLDANASVKAVPISARRTVCYTFDTTASKAKFLALPYLVSIDGKIQNAKARTLDSSRQIKLIVNAGSKVALYLNSDVHPDYRLNPVYEVITGDHDVLVNIVEKKGHWGQLKPVVGEAAFHPSNPRVAFYQASLTGDIWKGISHRYTESEANSLIPEDTPTVVRDAVCSIYRGLAGAMLKILHHKSQDTGFLVVQFQRPGNAEENIENCFLLKDVLPRTHPCAFAALFNAACIVGATEMLVTSSWRPMHGSILHRAGLGLDVTTIRDAEGKVQINREGLTEPGHSKNPNVSDQEKDFYNQFQNAPKSNKENKSGYASGELRKKWESEVPKSEPKLMRKLRDTLGKQKSVKQIFDPWYMQSNTNIGKVTANAQLSSNETTHDDHLHLTIWEPDIYE</sequence>
<name>A0A7X4H3E7_9BURK</name>
<feature type="region of interest" description="Disordered" evidence="1">
    <location>
        <begin position="279"/>
        <end position="298"/>
    </location>
</feature>
<dbReference type="AlphaFoldDB" id="A0A7X4H3E7"/>
<organism evidence="2 3">
    <name type="scientific">Duganella margarita</name>
    <dbReference type="NCBI Taxonomy" id="2692170"/>
    <lineage>
        <taxon>Bacteria</taxon>
        <taxon>Pseudomonadati</taxon>
        <taxon>Pseudomonadota</taxon>
        <taxon>Betaproteobacteria</taxon>
        <taxon>Burkholderiales</taxon>
        <taxon>Oxalobacteraceae</taxon>
        <taxon>Telluria group</taxon>
        <taxon>Duganella</taxon>
    </lineage>
</organism>
<accession>A0A7X4H3E7</accession>
<protein>
    <submittedName>
        <fullName evidence="2">Uncharacterized protein</fullName>
    </submittedName>
</protein>
<proteinExistence type="predicted"/>
<dbReference type="Proteomes" id="UP000469734">
    <property type="component" value="Unassembled WGS sequence"/>
</dbReference>
<feature type="region of interest" description="Disordered" evidence="1">
    <location>
        <begin position="306"/>
        <end position="336"/>
    </location>
</feature>
<reference evidence="2 3" key="1">
    <citation type="submission" date="2019-12" db="EMBL/GenBank/DDBJ databases">
        <title>Novel species isolated from a subtropical stream in China.</title>
        <authorList>
            <person name="Lu H."/>
        </authorList>
    </citation>
    <scope>NUCLEOTIDE SEQUENCE [LARGE SCALE GENOMIC DNA]</scope>
    <source>
        <strain evidence="2 3">FT134W</strain>
    </source>
</reference>
<evidence type="ECO:0000313" key="3">
    <source>
        <dbReference type="Proteomes" id="UP000469734"/>
    </source>
</evidence>
<evidence type="ECO:0000313" key="2">
    <source>
        <dbReference type="EMBL" id="MYM74613.1"/>
    </source>
</evidence>
<comment type="caution">
    <text evidence="2">The sequence shown here is derived from an EMBL/GenBank/DDBJ whole genome shotgun (WGS) entry which is preliminary data.</text>
</comment>
<dbReference type="EMBL" id="WWCR01000025">
    <property type="protein sequence ID" value="MYM74613.1"/>
    <property type="molecule type" value="Genomic_DNA"/>
</dbReference>
<evidence type="ECO:0000256" key="1">
    <source>
        <dbReference type="SAM" id="MobiDB-lite"/>
    </source>
</evidence>